<accession>A0ABT6EZ96</accession>
<keyword evidence="8" id="KW-0547">Nucleotide-binding</keyword>
<feature type="domain" description="CBS" evidence="13">
    <location>
        <begin position="319"/>
        <end position="378"/>
    </location>
</feature>
<dbReference type="InterPro" id="IPR043519">
    <property type="entry name" value="NT_sf"/>
</dbReference>
<keyword evidence="3" id="KW-0820">tRNA-binding</keyword>
<comment type="cofactor">
    <cofactor evidence="1">
        <name>Mg(2+)</name>
        <dbReference type="ChEBI" id="CHEBI:18420"/>
    </cofactor>
</comment>
<evidence type="ECO:0000256" key="4">
    <source>
        <dbReference type="ARBA" id="ARBA00022679"/>
    </source>
</evidence>
<dbReference type="InterPro" id="IPR052390">
    <property type="entry name" value="tRNA_nt/polyA_polymerase"/>
</dbReference>
<keyword evidence="9" id="KW-0460">Magnesium</keyword>
<dbReference type="SUPFAM" id="SSF81891">
    <property type="entry name" value="Poly A polymerase C-terminal region-like"/>
    <property type="match status" value="1"/>
</dbReference>
<keyword evidence="6" id="KW-0548">Nucleotidyltransferase</keyword>
<dbReference type="InterPro" id="IPR038763">
    <property type="entry name" value="DHH_sf"/>
</dbReference>
<evidence type="ECO:0000256" key="7">
    <source>
        <dbReference type="ARBA" id="ARBA00022723"/>
    </source>
</evidence>
<keyword evidence="15" id="KW-1185">Reference proteome</keyword>
<keyword evidence="10 12" id="KW-0694">RNA-binding</keyword>
<reference evidence="14" key="1">
    <citation type="journal article" date="2022" name="Genome Biol. Evol.">
        <title>A New Gene Family Diagnostic for Intracellular Biomineralization of Amorphous Ca Carbonates by Cyanobacteria.</title>
        <authorList>
            <person name="Benzerara K."/>
            <person name="Duprat E."/>
            <person name="Bitard-Feildel T."/>
            <person name="Caumes G."/>
            <person name="Cassier-Chauvat C."/>
            <person name="Chauvat F."/>
            <person name="Dezi M."/>
            <person name="Diop S.I."/>
            <person name="Gaschignard G."/>
            <person name="Gorgen S."/>
            <person name="Gugger M."/>
            <person name="Lopez-Garcia P."/>
            <person name="Millet M."/>
            <person name="Skouri-Panet F."/>
            <person name="Moreira D."/>
            <person name="Callebaut I."/>
        </authorList>
    </citation>
    <scope>NUCLEOTIDE SEQUENCE</scope>
    <source>
        <strain evidence="14">G9</strain>
    </source>
</reference>
<dbReference type="CDD" id="cd04595">
    <property type="entry name" value="CBS_pair_DHH_polyA_Pol_assoc"/>
    <property type="match status" value="1"/>
</dbReference>
<evidence type="ECO:0000256" key="6">
    <source>
        <dbReference type="ARBA" id="ARBA00022695"/>
    </source>
</evidence>
<evidence type="ECO:0000256" key="12">
    <source>
        <dbReference type="RuleBase" id="RU003953"/>
    </source>
</evidence>
<keyword evidence="4 12" id="KW-0808">Transferase</keyword>
<comment type="similarity">
    <text evidence="2 12">Belongs to the tRNA nucleotidyltransferase/poly(A) polymerase family.</text>
</comment>
<gene>
    <name evidence="14" type="ORF">L3556_08175</name>
</gene>
<evidence type="ECO:0000313" key="14">
    <source>
        <dbReference type="EMBL" id="MDG2990902.1"/>
    </source>
</evidence>
<dbReference type="SUPFAM" id="SSF64182">
    <property type="entry name" value="DHH phosphoesterases"/>
    <property type="match status" value="1"/>
</dbReference>
<dbReference type="Gene3D" id="3.10.310.30">
    <property type="match status" value="1"/>
</dbReference>
<dbReference type="InterPro" id="IPR001667">
    <property type="entry name" value="DDH_dom"/>
</dbReference>
<keyword evidence="5" id="KW-0819">tRNA processing</keyword>
<evidence type="ECO:0000313" key="15">
    <source>
        <dbReference type="Proteomes" id="UP001154265"/>
    </source>
</evidence>
<evidence type="ECO:0000256" key="9">
    <source>
        <dbReference type="ARBA" id="ARBA00022842"/>
    </source>
</evidence>
<dbReference type="SMART" id="SM00116">
    <property type="entry name" value="CBS"/>
    <property type="match status" value="2"/>
</dbReference>
<dbReference type="InterPro" id="IPR046342">
    <property type="entry name" value="CBS_dom_sf"/>
</dbReference>
<dbReference type="EMBL" id="JAKKUT010000002">
    <property type="protein sequence ID" value="MDG2990902.1"/>
    <property type="molecule type" value="Genomic_DNA"/>
</dbReference>
<dbReference type="PROSITE" id="PS51371">
    <property type="entry name" value="CBS"/>
    <property type="match status" value="2"/>
</dbReference>
<dbReference type="Gene3D" id="3.90.1640.10">
    <property type="entry name" value="inorganic pyrophosphatase (n-terminal core)"/>
    <property type="match status" value="1"/>
</dbReference>
<keyword evidence="11" id="KW-0129">CBS domain</keyword>
<dbReference type="Proteomes" id="UP001154265">
    <property type="component" value="Unassembled WGS sequence"/>
</dbReference>
<feature type="domain" description="CBS" evidence="13">
    <location>
        <begin position="382"/>
        <end position="439"/>
    </location>
</feature>
<sequence>MDIVLCHTTADFDTLGAAVGLSCLYPGTKIVLTGGSHPKVGEFLAFHRDEYALIEARSVTAETLRRIWIVDTQSRKLLGAAVPWLDQPQVEVYIYDHHLDSPGDIVAQERWLEPVGATCTIIVERLQAEKVSLRATEATVLALGIHGDTGSLTFEQTTARDAAALAWLLEQGAHQRAIADFCDPGLSEDLQPLLSQAWDHLHQETHQGHCLGRVLLTTPEYVPGLSRLITHLADLSECNALILGHYYRANATGGHLSLIGRSRVPGVNLATIMQSLGGGGHAQAAAVTLTTSEPERVLEKIYQQLLEQIPQPATAQELMSSPVRTVLPDTTVEQAHRVLLRYGHSGLSVVDRQGQLVGIISRRDLDIALHHGFDHAPVKGYMKSPVRTIGTTTTLPQIQALMVTYDIGRLPVINAQGHLQGIVTRTDVLRQLYHHQPDSQRTTAPHRQFLFQPLQDLLPPPLRHVLEQAAIACSQRGWQLYLVGGAVRDLLLLLHQRKSMDDLAMDDLGECYSRITREFDLVVDGIQQGVQEGAGVQLARELHGYYPKAEVQIYGQFQTAALHWPHHSPLGDFAIDIATARSEFYPYPAAHPEVAASSIRQDLYRRDFTINALAIRLTQPHSGELLDFFGGWQDLQSQTIRVLHPNSFIEDPTRIFRAVRFAVRLNFLLDAQTQEYIGHALTSGIFERSQRRSQKLPSLQSRLRNECRYLLQLPLGEEDTFPGETALGQLNDLGALQCLHRDLPFSQQTRQSLALAWEWWQAYGEPTTIQGIGDWELLLMVLLAPLGDAVMVAEQLHLAEPLHHRLAIWRSRAEEFQALLATEPKISTLTCWLDGLDIPLIILIASQTPTPVGDRLKQYLGQWREQKSPLNGDDLQALGYQRGPQFREMLQALRWAALDGIVGDRDGAKAFLAAHYPQN</sequence>
<dbReference type="Gene3D" id="1.10.3090.10">
    <property type="entry name" value="cca-adding enzyme, domain 2"/>
    <property type="match status" value="1"/>
</dbReference>
<evidence type="ECO:0000256" key="10">
    <source>
        <dbReference type="ARBA" id="ARBA00022884"/>
    </source>
</evidence>
<dbReference type="SUPFAM" id="SSF81301">
    <property type="entry name" value="Nucleotidyltransferase"/>
    <property type="match status" value="1"/>
</dbReference>
<dbReference type="Pfam" id="PF00571">
    <property type="entry name" value="CBS"/>
    <property type="match status" value="2"/>
</dbReference>
<dbReference type="SUPFAM" id="SSF54631">
    <property type="entry name" value="CBS-domain pair"/>
    <property type="match status" value="1"/>
</dbReference>
<dbReference type="InterPro" id="IPR000644">
    <property type="entry name" value="CBS_dom"/>
</dbReference>
<evidence type="ECO:0000256" key="5">
    <source>
        <dbReference type="ARBA" id="ARBA00022694"/>
    </source>
</evidence>
<evidence type="ECO:0000256" key="1">
    <source>
        <dbReference type="ARBA" id="ARBA00001946"/>
    </source>
</evidence>
<evidence type="ECO:0000256" key="3">
    <source>
        <dbReference type="ARBA" id="ARBA00022555"/>
    </source>
</evidence>
<evidence type="ECO:0000259" key="13">
    <source>
        <dbReference type="PROSITE" id="PS51371"/>
    </source>
</evidence>
<organism evidence="14 15">
    <name type="scientific">Candidatus Synechococcus calcipolaris G9</name>
    <dbReference type="NCBI Taxonomy" id="1497997"/>
    <lineage>
        <taxon>Bacteria</taxon>
        <taxon>Bacillati</taxon>
        <taxon>Cyanobacteriota</taxon>
        <taxon>Cyanophyceae</taxon>
        <taxon>Synechococcales</taxon>
        <taxon>Synechococcaceae</taxon>
        <taxon>Synechococcus</taxon>
    </lineage>
</organism>
<dbReference type="Gene3D" id="3.30.460.10">
    <property type="entry name" value="Beta Polymerase, domain 2"/>
    <property type="match status" value="1"/>
</dbReference>
<dbReference type="Gene3D" id="3.10.580.10">
    <property type="entry name" value="CBS-domain"/>
    <property type="match status" value="1"/>
</dbReference>
<protein>
    <submittedName>
        <fullName evidence="14">CBS domain-containing protein</fullName>
    </submittedName>
</protein>
<evidence type="ECO:0000256" key="2">
    <source>
        <dbReference type="ARBA" id="ARBA00007265"/>
    </source>
</evidence>
<reference evidence="14" key="2">
    <citation type="submission" date="2022-01" db="EMBL/GenBank/DDBJ databases">
        <authorList>
            <person name="Zivanovic Y."/>
            <person name="Moreira D."/>
            <person name="Lopez-Garcia P."/>
        </authorList>
    </citation>
    <scope>NUCLEOTIDE SEQUENCE</scope>
    <source>
        <strain evidence="14">G9</strain>
    </source>
</reference>
<comment type="caution">
    <text evidence="14">The sequence shown here is derived from an EMBL/GenBank/DDBJ whole genome shotgun (WGS) entry which is preliminary data.</text>
</comment>
<dbReference type="InterPro" id="IPR002646">
    <property type="entry name" value="PolA_pol_head_dom"/>
</dbReference>
<dbReference type="Pfam" id="PF01743">
    <property type="entry name" value="PolyA_pol"/>
    <property type="match status" value="1"/>
</dbReference>
<dbReference type="PANTHER" id="PTHR47788:SF1">
    <property type="entry name" value="A-ADDING TRNA NUCLEOTIDYLTRANSFERASE"/>
    <property type="match status" value="1"/>
</dbReference>
<evidence type="ECO:0000256" key="8">
    <source>
        <dbReference type="ARBA" id="ARBA00022741"/>
    </source>
</evidence>
<proteinExistence type="inferred from homology"/>
<dbReference type="Pfam" id="PF01368">
    <property type="entry name" value="DHH"/>
    <property type="match status" value="1"/>
</dbReference>
<dbReference type="PANTHER" id="PTHR47788">
    <property type="entry name" value="POLYA POLYMERASE"/>
    <property type="match status" value="1"/>
</dbReference>
<dbReference type="RefSeq" id="WP_277866792.1">
    <property type="nucleotide sequence ID" value="NZ_JAKKUT010000002.1"/>
</dbReference>
<evidence type="ECO:0000256" key="11">
    <source>
        <dbReference type="PROSITE-ProRule" id="PRU00703"/>
    </source>
</evidence>
<name>A0ABT6EZ96_9SYNE</name>
<keyword evidence="7" id="KW-0479">Metal-binding</keyword>
<dbReference type="CDD" id="cd05398">
    <property type="entry name" value="NT_ClassII-CCAase"/>
    <property type="match status" value="1"/>
</dbReference>